<sequence length="76" mass="8839">MLKKTQSLIEAHPPRRTKNRSTRASIREFIIILTKIILNRSLILKCIHVKLRVPRSGSLPYPSIKIKKTCLKSRFT</sequence>
<dbReference type="WBParaSite" id="Minc3s00238g08293">
    <property type="protein sequence ID" value="Minc3s00238g08293"/>
    <property type="gene ID" value="Minc3s00238g08293"/>
</dbReference>
<accession>A0A914L3A4</accession>
<name>A0A914L3A4_MELIC</name>
<keyword evidence="2" id="KW-1185">Reference proteome</keyword>
<evidence type="ECO:0000313" key="2">
    <source>
        <dbReference type="Proteomes" id="UP000887563"/>
    </source>
</evidence>
<dbReference type="AlphaFoldDB" id="A0A914L3A4"/>
<evidence type="ECO:0000256" key="1">
    <source>
        <dbReference type="SAM" id="MobiDB-lite"/>
    </source>
</evidence>
<proteinExistence type="predicted"/>
<organism evidence="2 3">
    <name type="scientific">Meloidogyne incognita</name>
    <name type="common">Southern root-knot nematode worm</name>
    <name type="synonym">Oxyuris incognita</name>
    <dbReference type="NCBI Taxonomy" id="6306"/>
    <lineage>
        <taxon>Eukaryota</taxon>
        <taxon>Metazoa</taxon>
        <taxon>Ecdysozoa</taxon>
        <taxon>Nematoda</taxon>
        <taxon>Chromadorea</taxon>
        <taxon>Rhabditida</taxon>
        <taxon>Tylenchina</taxon>
        <taxon>Tylenchomorpha</taxon>
        <taxon>Tylenchoidea</taxon>
        <taxon>Meloidogynidae</taxon>
        <taxon>Meloidogyninae</taxon>
        <taxon>Meloidogyne</taxon>
        <taxon>Meloidogyne incognita group</taxon>
    </lineage>
</organism>
<reference evidence="3" key="1">
    <citation type="submission" date="2022-11" db="UniProtKB">
        <authorList>
            <consortium name="WormBaseParasite"/>
        </authorList>
    </citation>
    <scope>IDENTIFICATION</scope>
</reference>
<evidence type="ECO:0000313" key="3">
    <source>
        <dbReference type="WBParaSite" id="Minc3s00238g08293"/>
    </source>
</evidence>
<dbReference type="Proteomes" id="UP000887563">
    <property type="component" value="Unplaced"/>
</dbReference>
<protein>
    <submittedName>
        <fullName evidence="3">Candidate secreted effector</fullName>
    </submittedName>
</protein>
<feature type="region of interest" description="Disordered" evidence="1">
    <location>
        <begin position="1"/>
        <end position="21"/>
    </location>
</feature>